<reference evidence="1 2" key="1">
    <citation type="submission" date="2019-12" db="EMBL/GenBank/DDBJ databases">
        <title>Whole genome sequencing of endophytic Actinobacterium Micromonospora sp. MPMI6T.</title>
        <authorList>
            <person name="Evv R."/>
            <person name="Podile A.R."/>
        </authorList>
    </citation>
    <scope>NUCLEOTIDE SEQUENCE [LARGE SCALE GENOMIC DNA]</scope>
    <source>
        <strain evidence="1 2">MPMI6</strain>
    </source>
</reference>
<dbReference type="RefSeq" id="WP_208814829.1">
    <property type="nucleotide sequence ID" value="NZ_WVUH01000155.1"/>
</dbReference>
<evidence type="ECO:0000313" key="2">
    <source>
        <dbReference type="Proteomes" id="UP000823521"/>
    </source>
</evidence>
<name>A0ABS3VTQ2_MICEH</name>
<protein>
    <recommendedName>
        <fullName evidence="3">Protein ImuA</fullName>
    </recommendedName>
</protein>
<comment type="caution">
    <text evidence="1">The sequence shown here is derived from an EMBL/GenBank/DDBJ whole genome shotgun (WGS) entry which is preliminary data.</text>
</comment>
<accession>A0ABS3VTQ2</accession>
<organism evidence="1 2">
    <name type="scientific">Micromonospora echinofusca</name>
    <dbReference type="NCBI Taxonomy" id="47858"/>
    <lineage>
        <taxon>Bacteria</taxon>
        <taxon>Bacillati</taxon>
        <taxon>Actinomycetota</taxon>
        <taxon>Actinomycetes</taxon>
        <taxon>Micromonosporales</taxon>
        <taxon>Micromonosporaceae</taxon>
        <taxon>Micromonospora</taxon>
    </lineage>
</organism>
<gene>
    <name evidence="1" type="ORF">GSF22_18165</name>
</gene>
<keyword evidence="2" id="KW-1185">Reference proteome</keyword>
<dbReference type="EMBL" id="WVUH01000155">
    <property type="protein sequence ID" value="MBO4207917.1"/>
    <property type="molecule type" value="Genomic_DNA"/>
</dbReference>
<sequence>MADLARLRALLGDTDPRESVGDQLPMIPPIRRLLGSRVRRGALVAIEGEAARYSLSMVLLAGVSSAGGWCAVVGVPAFGCVAAAAYGVRPETLGLVPQPGAAWTDVLSALTTGMDAVLVHRPEAVPGGLARQLTAKARRSGCTVLTLGPAWEGSDLRISVVRRQWYGLAQGGGRLRRCRVTVVASHRPRVRVDLWLPAEDGGVREAAPVVSAA</sequence>
<proteinExistence type="predicted"/>
<evidence type="ECO:0008006" key="3">
    <source>
        <dbReference type="Google" id="ProtNLM"/>
    </source>
</evidence>
<dbReference type="Proteomes" id="UP000823521">
    <property type="component" value="Unassembled WGS sequence"/>
</dbReference>
<evidence type="ECO:0000313" key="1">
    <source>
        <dbReference type="EMBL" id="MBO4207917.1"/>
    </source>
</evidence>